<feature type="region of interest" description="Disordered" evidence="1">
    <location>
        <begin position="1"/>
        <end position="21"/>
    </location>
</feature>
<name>A0ABQ3WN10_9ACTN</name>
<organism evidence="2">
    <name type="scientific">Actinoplanes campanulatus</name>
    <dbReference type="NCBI Taxonomy" id="113559"/>
    <lineage>
        <taxon>Bacteria</taxon>
        <taxon>Bacillati</taxon>
        <taxon>Actinomycetota</taxon>
        <taxon>Actinomycetes</taxon>
        <taxon>Micromonosporales</taxon>
        <taxon>Micromonosporaceae</taxon>
        <taxon>Actinoplanes</taxon>
    </lineage>
</organism>
<accession>A0ABQ3WN10</accession>
<sequence>MTTIPARAETDDVDLTPAEPEVTGMDDYPLIDIGGYLACGCHGSQREHTCGPLD</sequence>
<evidence type="ECO:0000313" key="2">
    <source>
        <dbReference type="EMBL" id="GID47634.1"/>
    </source>
</evidence>
<protein>
    <submittedName>
        <fullName evidence="2">Uncharacterized protein</fullName>
    </submittedName>
</protein>
<gene>
    <name evidence="2" type="ORF">Aca07nite_49090</name>
</gene>
<evidence type="ECO:0000256" key="1">
    <source>
        <dbReference type="SAM" id="MobiDB-lite"/>
    </source>
</evidence>
<comment type="caution">
    <text evidence="2">The sequence shown here is derived from an EMBL/GenBank/DDBJ whole genome shotgun (WGS) entry which is preliminary data.</text>
</comment>
<dbReference type="RefSeq" id="WP_204297831.1">
    <property type="nucleotide sequence ID" value="NZ_BAAAGQ010000011.1"/>
</dbReference>
<reference evidence="2" key="1">
    <citation type="submission" date="2021-01" db="EMBL/GenBank/DDBJ databases">
        <title>Whole genome shotgun sequence of Actinoplanes capillaceus NBRC 16408.</title>
        <authorList>
            <person name="Komaki H."/>
            <person name="Tamura T."/>
        </authorList>
    </citation>
    <scope>NUCLEOTIDE SEQUENCE [LARGE SCALE GENOMIC DNA]</scope>
    <source>
        <strain evidence="2">NBRC 16408</strain>
    </source>
</reference>
<proteinExistence type="predicted"/>
<dbReference type="EMBL" id="BOMF01000093">
    <property type="protein sequence ID" value="GID47634.1"/>
    <property type="molecule type" value="Genomic_DNA"/>
</dbReference>